<keyword evidence="2" id="KW-1185">Reference proteome</keyword>
<evidence type="ECO:0000313" key="1">
    <source>
        <dbReference type="EMBL" id="CRG93774.1"/>
    </source>
</evidence>
<dbReference type="OMA" id="FYIYNNE"/>
<dbReference type="RefSeq" id="XP_028526596.1">
    <property type="nucleotide sequence ID" value="XM_028675024.1"/>
</dbReference>
<dbReference type="Proteomes" id="UP000220797">
    <property type="component" value="Unassembled WGS sequence"/>
</dbReference>
<reference evidence="1" key="1">
    <citation type="submission" date="2015-04" db="EMBL/GenBank/DDBJ databases">
        <authorList>
            <consortium name="Pathogen Informatics"/>
        </authorList>
    </citation>
    <scope>NUCLEOTIDE SEQUENCE [LARGE SCALE GENOMIC DNA]</scope>
    <source>
        <strain evidence="1">8A</strain>
    </source>
</reference>
<dbReference type="VEuPathDB" id="PlasmoDB:PGAL8A_00148000"/>
<dbReference type="GeneID" id="39730004"/>
<name>A0A1J1GMV9_PLAGA</name>
<accession>A0A1J1GMV9</accession>
<protein>
    <submittedName>
        <fullName evidence="1">Uncharacterized protein</fullName>
    </submittedName>
</protein>
<comment type="caution">
    <text evidence="1">The sequence shown here is derived from an EMBL/GenBank/DDBJ whole genome shotgun (WGS) entry which is preliminary data.</text>
</comment>
<dbReference type="EMBL" id="CVMV01000019">
    <property type="protein sequence ID" value="CRG93774.1"/>
    <property type="molecule type" value="Genomic_DNA"/>
</dbReference>
<gene>
    <name evidence="1" type="ORF">PGAL8A_00148000</name>
</gene>
<dbReference type="OrthoDB" id="370755at2759"/>
<proteinExistence type="predicted"/>
<organism evidence="1 2">
    <name type="scientific">Plasmodium gallinaceum</name>
    <dbReference type="NCBI Taxonomy" id="5849"/>
    <lineage>
        <taxon>Eukaryota</taxon>
        <taxon>Sar</taxon>
        <taxon>Alveolata</taxon>
        <taxon>Apicomplexa</taxon>
        <taxon>Aconoidasida</taxon>
        <taxon>Haemosporida</taxon>
        <taxon>Plasmodiidae</taxon>
        <taxon>Plasmodium</taxon>
        <taxon>Plasmodium (Haemamoeba)</taxon>
    </lineage>
</organism>
<evidence type="ECO:0000313" key="2">
    <source>
        <dbReference type="Proteomes" id="UP000220797"/>
    </source>
</evidence>
<sequence length="734" mass="90250">MKNKFFLKRFLNIEKRFFFNTHQINQVNKVIFEYFYIEQKIYKIIDQNEIRNILFLDKSNQQLNEDTLIKKQNLDEENFINAQKVEDIINNKTFNDNLKHIINKHISNYVNNSKYFTHLCTFYIYNNEKKKFLELMKKFNDYCFGYEDLFILFYLICKINYKDMHIIKNILSVFEIYYYQINNSFTYSISNLFFYPYNNLYTAINNLPLLYKIKLINVDKHYFEKNNILQEYIVKRVYEEKKEKDLTNEFNSNNDTKKNSFNNENNINIERKENNENFDNSYIKNENFNEMYKNENVKYEKKENFLRKVEETESENILENLQDVDMEKYEKMISKDSVKFINMNIKNEKKNIKMKERKYIGLKLKSNLLMQIKNEVKKKKKDAISFELKEVLTMFIHDKELYEKNYYIKDFVNTLINYFIKDNNILSNNFLILLVFMQKTNYYYNKKLNNNIENILTNYIKSMNLYEQDIYNFINKKIISLQNSVVNENKENEKSYNILDFLYDQKYTYNFMLFEDNIFYENKIQYLTNKLLKNYFFLICYLLRLPFLKLYILRSYMNSFNMFINIFINNKNIFSYFDIKEISFICTCFLKKGIIDVNIINKFFFLLNYKIIDFEKLFQKSDNIDINHKKNEEVNKNIPFNINDILIFLHFLYFFNLKFYDLYKSLIIICFNYFHILNTTQKLIFFNSVEGIRKKNNRSEQHIFDYFMYDRNLQLFLNQNKNIQKDSLGFLFIN</sequence>
<dbReference type="AlphaFoldDB" id="A0A1J1GMV9"/>